<evidence type="ECO:0000313" key="2">
    <source>
        <dbReference type="EMBL" id="LAA54193.1"/>
    </source>
</evidence>
<protein>
    <recommendedName>
        <fullName evidence="3">Secreted protein</fullName>
    </recommendedName>
</protein>
<feature type="signal peptide" evidence="1">
    <location>
        <begin position="1"/>
        <end position="16"/>
    </location>
</feature>
<dbReference type="AlphaFoldDB" id="A0A2D4G360"/>
<name>A0A2D4G360_MICCO</name>
<evidence type="ECO:0000256" key="1">
    <source>
        <dbReference type="SAM" id="SignalP"/>
    </source>
</evidence>
<reference evidence="2" key="2">
    <citation type="submission" date="2017-11" db="EMBL/GenBank/DDBJ databases">
        <title>Coralsnake Venomics: Analyses of Venom Gland Transcriptomes and Proteomes of Six Brazilian Taxa.</title>
        <authorList>
            <person name="Aird S.D."/>
            <person name="Jorge da Silva N."/>
            <person name="Qiu L."/>
            <person name="Villar-Briones A."/>
            <person name="Aparecida-Saddi V."/>
            <person name="Campos-Telles M.P."/>
            <person name="Grau M."/>
            <person name="Mikheyev A.S."/>
        </authorList>
    </citation>
    <scope>NUCLEOTIDE SEQUENCE</scope>
    <source>
        <tissue evidence="2">Venom_gland</tissue>
    </source>
</reference>
<proteinExistence type="predicted"/>
<reference evidence="2" key="1">
    <citation type="submission" date="2017-07" db="EMBL/GenBank/DDBJ databases">
        <authorList>
            <person name="Mikheyev A."/>
            <person name="Grau M."/>
        </authorList>
    </citation>
    <scope>NUCLEOTIDE SEQUENCE</scope>
    <source>
        <tissue evidence="2">Venom_gland</tissue>
    </source>
</reference>
<accession>A0A2D4G360</accession>
<keyword evidence="1" id="KW-0732">Signal</keyword>
<organism evidence="2">
    <name type="scientific">Micrurus corallinus</name>
    <name type="common">Brazilian coral snake</name>
    <dbReference type="NCBI Taxonomy" id="54390"/>
    <lineage>
        <taxon>Eukaryota</taxon>
        <taxon>Metazoa</taxon>
        <taxon>Chordata</taxon>
        <taxon>Craniata</taxon>
        <taxon>Vertebrata</taxon>
        <taxon>Euteleostomi</taxon>
        <taxon>Lepidosauria</taxon>
        <taxon>Squamata</taxon>
        <taxon>Bifurcata</taxon>
        <taxon>Unidentata</taxon>
        <taxon>Episquamata</taxon>
        <taxon>Toxicofera</taxon>
        <taxon>Serpentes</taxon>
        <taxon>Colubroidea</taxon>
        <taxon>Elapidae</taxon>
        <taxon>Elapinae</taxon>
        <taxon>Micrurus</taxon>
    </lineage>
</organism>
<feature type="chain" id="PRO_5013857822" description="Secreted protein" evidence="1">
    <location>
        <begin position="17"/>
        <end position="106"/>
    </location>
</feature>
<evidence type="ECO:0008006" key="3">
    <source>
        <dbReference type="Google" id="ProtNLM"/>
    </source>
</evidence>
<sequence>MLLLLLLLQFISRLQSDNWSPAGCTGAGKDGDSEVHVQAEGALRRQLRCPGHPQQRVHLGLCHLPREVHGWGGAAGDSLRPPVPQEVCGSLASAASHLPPLPSQHH</sequence>
<dbReference type="EMBL" id="IACJ01100856">
    <property type="protein sequence ID" value="LAA54193.1"/>
    <property type="molecule type" value="Transcribed_RNA"/>
</dbReference>